<evidence type="ECO:0000313" key="3">
    <source>
        <dbReference type="Proteomes" id="UP000054566"/>
    </source>
</evidence>
<organism evidence="2 3">
    <name type="scientific">Plasmodium falciparum RAJ116</name>
    <dbReference type="NCBI Taxonomy" id="580058"/>
    <lineage>
        <taxon>Eukaryota</taxon>
        <taxon>Sar</taxon>
        <taxon>Alveolata</taxon>
        <taxon>Apicomplexa</taxon>
        <taxon>Aconoidasida</taxon>
        <taxon>Haemosporida</taxon>
        <taxon>Plasmodiidae</taxon>
        <taxon>Plasmodium</taxon>
        <taxon>Plasmodium (Laverania)</taxon>
    </lineage>
</organism>
<dbReference type="AlphaFoldDB" id="A0A0L0CRQ9"/>
<dbReference type="InterPro" id="IPR006373">
    <property type="entry name" value="VSA_Rifin"/>
</dbReference>
<keyword evidence="1" id="KW-0472">Membrane</keyword>
<protein>
    <recommendedName>
        <fullName evidence="4">Rifin</fullName>
    </recommendedName>
</protein>
<keyword evidence="1" id="KW-0812">Transmembrane</keyword>
<name>A0A0L0CRQ9_PLAFA</name>
<gene>
    <name evidence="2" type="ORF">PFLG_00086</name>
</gene>
<reference evidence="3" key="2">
    <citation type="submission" date="2015-07" db="EMBL/GenBank/DDBJ databases">
        <title>The genome sequence of Plasmodium falciparum RAJ116.</title>
        <authorList>
            <consortium name="The Broad Institute Genome Sequencing Platform"/>
            <person name="Volkman S.K."/>
            <person name="Neafsey D.E."/>
            <person name="Dash A.P."/>
            <person name="Chitnis C.E."/>
            <person name="Hartl D.L."/>
            <person name="Young S.K."/>
            <person name="Kodira C.D."/>
            <person name="Zeng Q."/>
            <person name="Koehrsen M."/>
            <person name="Godfrey P."/>
            <person name="Alvarado L."/>
            <person name="Berlin A."/>
            <person name="Borenstein D."/>
            <person name="Chen Z."/>
            <person name="Engels R."/>
            <person name="Freedman E."/>
            <person name="Gellesch M."/>
            <person name="Goldberg J."/>
            <person name="Griggs A."/>
            <person name="Gujja S."/>
            <person name="Heiman D."/>
            <person name="Hepburn T."/>
            <person name="Howarth C."/>
            <person name="Jen D."/>
            <person name="Larson L."/>
            <person name="Lewis B."/>
            <person name="Mehta T."/>
            <person name="Park D."/>
            <person name="Pearson M."/>
            <person name="Roberts A."/>
            <person name="Saif S."/>
            <person name="Shea T."/>
            <person name="Shenoy N."/>
            <person name="Sisk P."/>
            <person name="Stolte C."/>
            <person name="Sykes S."/>
            <person name="Walk T."/>
            <person name="White J."/>
            <person name="Yandava C."/>
            <person name="Wirth D.F."/>
            <person name="Nusbaum C."/>
            <person name="Birren B."/>
        </authorList>
    </citation>
    <scope>NUCLEOTIDE SEQUENCE [LARGE SCALE GENOMIC DNA]</scope>
    <source>
        <strain evidence="3">RAJ116</strain>
    </source>
</reference>
<dbReference type="EMBL" id="GG663766">
    <property type="protein sequence ID" value="KNC35085.1"/>
    <property type="molecule type" value="Genomic_DNA"/>
</dbReference>
<reference evidence="3" key="1">
    <citation type="submission" date="2015-07" db="EMBL/GenBank/DDBJ databases">
        <title>Annotation of Plasmodium falciparum RAJ116.</title>
        <authorList>
            <consortium name="The Broad Institute Genome Sequencing Platform"/>
            <person name="Volkman S.K."/>
            <person name="Neafsey D.E."/>
            <person name="Dash A.P."/>
            <person name="Chitnis C.E."/>
            <person name="Hartl D.L."/>
            <person name="Young S.K."/>
            <person name="Zeng Q."/>
            <person name="Koehrsen M."/>
            <person name="Alvarado L."/>
            <person name="Berlin A."/>
            <person name="Borenstein D."/>
            <person name="Chapman S.B."/>
            <person name="Chen Z."/>
            <person name="Engels R."/>
            <person name="Freedman E."/>
            <person name="Gellesch M."/>
            <person name="Goldberg J."/>
            <person name="Griggs A."/>
            <person name="Gujja S."/>
            <person name="Heilman E.R."/>
            <person name="Heiman D.I."/>
            <person name="Howarth C."/>
            <person name="Jen D."/>
            <person name="Larson L."/>
            <person name="Mehta T."/>
            <person name="Neiman D."/>
            <person name="Park D."/>
            <person name="Pearson M."/>
            <person name="Roberts A."/>
            <person name="Saif S."/>
            <person name="Shea T."/>
            <person name="Shenoy N."/>
            <person name="Sisk P."/>
            <person name="Stolte C."/>
            <person name="Sykes S."/>
            <person name="Walk T."/>
            <person name="White J."/>
            <person name="Yandava C."/>
            <person name="Haas B."/>
            <person name="Henn M.R."/>
            <person name="Nusbaum C."/>
            <person name="Birren B."/>
        </authorList>
    </citation>
    <scope>NUCLEOTIDE SEQUENCE [LARGE SCALE GENOMIC DNA]</scope>
    <source>
        <strain evidence="3">RAJ116</strain>
    </source>
</reference>
<evidence type="ECO:0008006" key="4">
    <source>
        <dbReference type="Google" id="ProtNLM"/>
    </source>
</evidence>
<proteinExistence type="predicted"/>
<dbReference type="Pfam" id="PF02009">
    <property type="entry name" value="RIFIN"/>
    <property type="match status" value="1"/>
</dbReference>
<accession>A0A0L0CRQ9</accession>
<feature type="transmembrane region" description="Helical" evidence="1">
    <location>
        <begin position="183"/>
        <end position="204"/>
    </location>
</feature>
<sequence length="224" mass="23965">MPGFGTIGGTALYALNQLKPAVFKAAIEAAIAKSAAEISAAAKAAGNARGMEIVIGALKEKGIAEYCPEIFNSFVSTNRYAEVANISGDIIKKHGEICAIKTFGENSMCTQFDTKLGAGIPGVNDSGPPPKVAIRNALNRLFGEAEKTAEAAEAAKNAKLTADLTAEKTVLLEAEFNSSITSIYAPIIAIVVIVLIMVIIYLILRYRRKKKMKKKLQYIKLLEE</sequence>
<evidence type="ECO:0000256" key="1">
    <source>
        <dbReference type="SAM" id="Phobius"/>
    </source>
</evidence>
<keyword evidence="1" id="KW-1133">Transmembrane helix</keyword>
<dbReference type="Proteomes" id="UP000054566">
    <property type="component" value="Unassembled WGS sequence"/>
</dbReference>
<evidence type="ECO:0000313" key="2">
    <source>
        <dbReference type="EMBL" id="KNC35085.1"/>
    </source>
</evidence>